<evidence type="ECO:0000313" key="1">
    <source>
        <dbReference type="EMBL" id="CAD7000550.1"/>
    </source>
</evidence>
<name>A0A811UNW2_CERCA</name>
<dbReference type="Proteomes" id="UP000606786">
    <property type="component" value="Unassembled WGS sequence"/>
</dbReference>
<protein>
    <submittedName>
        <fullName evidence="1">(Mediterranean fruit fly) hypothetical protein</fullName>
    </submittedName>
</protein>
<keyword evidence="2" id="KW-1185">Reference proteome</keyword>
<proteinExistence type="predicted"/>
<dbReference type="AlphaFoldDB" id="A0A811UNW2"/>
<dbReference type="EMBL" id="CAJHJT010000012">
    <property type="protein sequence ID" value="CAD7000550.1"/>
    <property type="molecule type" value="Genomic_DNA"/>
</dbReference>
<accession>A0A811UNW2</accession>
<evidence type="ECO:0000313" key="2">
    <source>
        <dbReference type="Proteomes" id="UP000606786"/>
    </source>
</evidence>
<reference evidence="1" key="1">
    <citation type="submission" date="2020-11" db="EMBL/GenBank/DDBJ databases">
        <authorList>
            <person name="Whitehead M."/>
        </authorList>
    </citation>
    <scope>NUCLEOTIDE SEQUENCE</scope>
    <source>
        <strain evidence="1">EGII</strain>
    </source>
</reference>
<gene>
    <name evidence="1" type="ORF">CCAP1982_LOCUS9026</name>
</gene>
<sequence length="100" mass="12002">MTYPQDEWLKVKHNANIKCHNWMPERPLGKHQQRIERKSIKEQYEIVVKTLAHQSVKKQQKLRCRRGSINCEKMTTSIIIIMMMLSEIVKKRNDENKVEV</sequence>
<comment type="caution">
    <text evidence="1">The sequence shown here is derived from an EMBL/GenBank/DDBJ whole genome shotgun (WGS) entry which is preliminary data.</text>
</comment>
<organism evidence="1 2">
    <name type="scientific">Ceratitis capitata</name>
    <name type="common">Mediterranean fruit fly</name>
    <name type="synonym">Tephritis capitata</name>
    <dbReference type="NCBI Taxonomy" id="7213"/>
    <lineage>
        <taxon>Eukaryota</taxon>
        <taxon>Metazoa</taxon>
        <taxon>Ecdysozoa</taxon>
        <taxon>Arthropoda</taxon>
        <taxon>Hexapoda</taxon>
        <taxon>Insecta</taxon>
        <taxon>Pterygota</taxon>
        <taxon>Neoptera</taxon>
        <taxon>Endopterygota</taxon>
        <taxon>Diptera</taxon>
        <taxon>Brachycera</taxon>
        <taxon>Muscomorpha</taxon>
        <taxon>Tephritoidea</taxon>
        <taxon>Tephritidae</taxon>
        <taxon>Ceratitis</taxon>
        <taxon>Ceratitis</taxon>
    </lineage>
</organism>